<keyword evidence="3" id="KW-0547">Nucleotide-binding</keyword>
<dbReference type="PANTHER" id="PTHR24058:SF17">
    <property type="entry name" value="HOMEODOMAIN INTERACTING PROTEIN KINASE, ISOFORM D"/>
    <property type="match status" value="1"/>
</dbReference>
<evidence type="ECO:0000256" key="3">
    <source>
        <dbReference type="ARBA" id="ARBA00022741"/>
    </source>
</evidence>
<dbReference type="GO" id="GO:0004713">
    <property type="term" value="F:protein tyrosine kinase activity"/>
    <property type="evidence" value="ECO:0007669"/>
    <property type="project" value="TreeGrafter"/>
</dbReference>
<dbReference type="PROSITE" id="PS00108">
    <property type="entry name" value="PROTEIN_KINASE_ST"/>
    <property type="match status" value="1"/>
</dbReference>
<evidence type="ECO:0000313" key="8">
    <source>
        <dbReference type="Proteomes" id="UP000283634"/>
    </source>
</evidence>
<evidence type="ECO:0000256" key="4">
    <source>
        <dbReference type="ARBA" id="ARBA00022777"/>
    </source>
</evidence>
<dbReference type="PROSITE" id="PS50011">
    <property type="entry name" value="PROTEIN_KINASE_DOM"/>
    <property type="match status" value="1"/>
</dbReference>
<dbReference type="GO" id="GO:0004674">
    <property type="term" value="F:protein serine/threonine kinase activity"/>
    <property type="evidence" value="ECO:0007669"/>
    <property type="project" value="UniProtKB-KW"/>
</dbReference>
<dbReference type="InterPro" id="IPR050494">
    <property type="entry name" value="Ser_Thr_dual-spec_kinase"/>
</dbReference>
<dbReference type="GeneID" id="40331554"/>
<name>A0A3R7LNM3_TRYRA</name>
<dbReference type="InterPro" id="IPR008271">
    <property type="entry name" value="Ser/Thr_kinase_AS"/>
</dbReference>
<dbReference type="InterPro" id="IPR011009">
    <property type="entry name" value="Kinase-like_dom_sf"/>
</dbReference>
<dbReference type="RefSeq" id="XP_029235767.1">
    <property type="nucleotide sequence ID" value="XM_029384403.1"/>
</dbReference>
<evidence type="ECO:0000256" key="5">
    <source>
        <dbReference type="ARBA" id="ARBA00022840"/>
    </source>
</evidence>
<proteinExistence type="predicted"/>
<evidence type="ECO:0000259" key="6">
    <source>
        <dbReference type="PROSITE" id="PS50011"/>
    </source>
</evidence>
<dbReference type="GO" id="GO:0005524">
    <property type="term" value="F:ATP binding"/>
    <property type="evidence" value="ECO:0007669"/>
    <property type="project" value="UniProtKB-KW"/>
</dbReference>
<organism evidence="7 8">
    <name type="scientific">Trypanosoma rangeli</name>
    <dbReference type="NCBI Taxonomy" id="5698"/>
    <lineage>
        <taxon>Eukaryota</taxon>
        <taxon>Discoba</taxon>
        <taxon>Euglenozoa</taxon>
        <taxon>Kinetoplastea</taxon>
        <taxon>Metakinetoplastina</taxon>
        <taxon>Trypanosomatida</taxon>
        <taxon>Trypanosomatidae</taxon>
        <taxon>Trypanosoma</taxon>
        <taxon>Herpetosoma</taxon>
    </lineage>
</organism>
<dbReference type="GO" id="GO:0005737">
    <property type="term" value="C:cytoplasm"/>
    <property type="evidence" value="ECO:0007669"/>
    <property type="project" value="TreeGrafter"/>
</dbReference>
<dbReference type="EMBL" id="MKGL01000325">
    <property type="protein sequence ID" value="RNF00442.1"/>
    <property type="molecule type" value="Genomic_DNA"/>
</dbReference>
<dbReference type="AlphaFoldDB" id="A0A3R7LNM3"/>
<comment type="caution">
    <text evidence="7">The sequence shown here is derived from an EMBL/GenBank/DDBJ whole genome shotgun (WGS) entry which is preliminary data.</text>
</comment>
<accession>A0A3R7LNM3</accession>
<keyword evidence="8" id="KW-1185">Reference proteome</keyword>
<evidence type="ECO:0000256" key="2">
    <source>
        <dbReference type="ARBA" id="ARBA00022679"/>
    </source>
</evidence>
<dbReference type="InterPro" id="IPR000719">
    <property type="entry name" value="Prot_kinase_dom"/>
</dbReference>
<dbReference type="GO" id="GO:0005634">
    <property type="term" value="C:nucleus"/>
    <property type="evidence" value="ECO:0007669"/>
    <property type="project" value="TreeGrafter"/>
</dbReference>
<evidence type="ECO:0000313" key="7">
    <source>
        <dbReference type="EMBL" id="RNF00442.1"/>
    </source>
</evidence>
<keyword evidence="5" id="KW-0067">ATP-binding</keyword>
<keyword evidence="2" id="KW-0808">Transferase</keyword>
<gene>
    <name evidence="7" type="ORF">TraAM80_07621</name>
</gene>
<keyword evidence="1" id="KW-0723">Serine/threonine-protein kinase</keyword>
<dbReference type="Gene3D" id="1.10.510.10">
    <property type="entry name" value="Transferase(Phosphotransferase) domain 1"/>
    <property type="match status" value="1"/>
</dbReference>
<feature type="domain" description="Protein kinase" evidence="6">
    <location>
        <begin position="1"/>
        <end position="142"/>
    </location>
</feature>
<evidence type="ECO:0000256" key="1">
    <source>
        <dbReference type="ARBA" id="ARBA00022527"/>
    </source>
</evidence>
<dbReference type="PANTHER" id="PTHR24058">
    <property type="entry name" value="DUAL SPECIFICITY PROTEIN KINASE"/>
    <property type="match status" value="1"/>
</dbReference>
<dbReference type="Proteomes" id="UP000283634">
    <property type="component" value="Unassembled WGS sequence"/>
</dbReference>
<dbReference type="SUPFAM" id="SSF56112">
    <property type="entry name" value="Protein kinase-like (PK-like)"/>
    <property type="match status" value="1"/>
</dbReference>
<reference evidence="7 8" key="1">
    <citation type="journal article" date="2018" name="BMC Genomics">
        <title>Genomic comparison of Trypanosoma conorhini and Trypanosoma rangeli to Trypanosoma cruzi strains of high and low virulence.</title>
        <authorList>
            <person name="Bradwell K.R."/>
            <person name="Koparde V.N."/>
            <person name="Matveyev A.V."/>
            <person name="Serrano M.G."/>
            <person name="Alves J.M."/>
            <person name="Parikh H."/>
            <person name="Huang B."/>
            <person name="Lee V."/>
            <person name="Espinosa-Alvarez O."/>
            <person name="Ortiz P.A."/>
            <person name="Costa-Martins A.G."/>
            <person name="Teixeira M.M."/>
            <person name="Buck G.A."/>
        </authorList>
    </citation>
    <scope>NUCLEOTIDE SEQUENCE [LARGE SCALE GENOMIC DNA]</scope>
    <source>
        <strain evidence="7 8">AM80</strain>
    </source>
</reference>
<keyword evidence="4 7" id="KW-0418">Kinase</keyword>
<sequence>MLQVFAEVNVTHADLKLDNMVLVDRSPQDAVFSPELELRMFLEEKARNGVGVDEEQECRNSLVPNFVKTAYSLQNWTKYGAAPPAEVESDVEDVDVVTSRVALIGFGAAYVGNSCLWRTQTTFCRAPEVVLRLRYDPAIDMW</sequence>
<protein>
    <submittedName>
        <fullName evidence="7">Protein kinase domain</fullName>
    </submittedName>
</protein>